<evidence type="ECO:0000313" key="1">
    <source>
        <dbReference type="EMBL" id="PRQ34793.1"/>
    </source>
</evidence>
<proteinExistence type="predicted"/>
<organism evidence="1 2">
    <name type="scientific">Rosa chinensis</name>
    <name type="common">China rose</name>
    <dbReference type="NCBI Taxonomy" id="74649"/>
    <lineage>
        <taxon>Eukaryota</taxon>
        <taxon>Viridiplantae</taxon>
        <taxon>Streptophyta</taxon>
        <taxon>Embryophyta</taxon>
        <taxon>Tracheophyta</taxon>
        <taxon>Spermatophyta</taxon>
        <taxon>Magnoliopsida</taxon>
        <taxon>eudicotyledons</taxon>
        <taxon>Gunneridae</taxon>
        <taxon>Pentapetalae</taxon>
        <taxon>rosids</taxon>
        <taxon>fabids</taxon>
        <taxon>Rosales</taxon>
        <taxon>Rosaceae</taxon>
        <taxon>Rosoideae</taxon>
        <taxon>Rosoideae incertae sedis</taxon>
        <taxon>Rosa</taxon>
    </lineage>
</organism>
<keyword evidence="2" id="KW-1185">Reference proteome</keyword>
<dbReference type="Proteomes" id="UP000238479">
    <property type="component" value="Chromosome 5"/>
</dbReference>
<comment type="caution">
    <text evidence="1">The sequence shown here is derived from an EMBL/GenBank/DDBJ whole genome shotgun (WGS) entry which is preliminary data.</text>
</comment>
<dbReference type="EMBL" id="PDCK01000043">
    <property type="protein sequence ID" value="PRQ34793.1"/>
    <property type="molecule type" value="Genomic_DNA"/>
</dbReference>
<accession>A0A2P6QKU5</accession>
<reference evidence="1 2" key="1">
    <citation type="journal article" date="2018" name="Nat. Genet.">
        <title>The Rosa genome provides new insights in the design of modern roses.</title>
        <authorList>
            <person name="Bendahmane M."/>
        </authorList>
    </citation>
    <scope>NUCLEOTIDE SEQUENCE [LARGE SCALE GENOMIC DNA]</scope>
    <source>
        <strain evidence="2">cv. Old Blush</strain>
    </source>
</reference>
<sequence>MPNGDMELTRIPCWHRSAARDLLVPISASTSQRRFKCVERSESYVDSLTFQHVPRGIG</sequence>
<gene>
    <name evidence="1" type="ORF">RchiOBHm_Chr5g0073021</name>
</gene>
<protein>
    <submittedName>
        <fullName evidence="1">Uncharacterized protein</fullName>
    </submittedName>
</protein>
<evidence type="ECO:0000313" key="2">
    <source>
        <dbReference type="Proteomes" id="UP000238479"/>
    </source>
</evidence>
<name>A0A2P6QKU5_ROSCH</name>
<dbReference type="Gramene" id="PRQ34793">
    <property type="protein sequence ID" value="PRQ34793"/>
    <property type="gene ID" value="RchiOBHm_Chr5g0073021"/>
</dbReference>
<dbReference type="AlphaFoldDB" id="A0A2P6QKU5"/>